<dbReference type="Proteomes" id="UP000640274">
    <property type="component" value="Unassembled WGS sequence"/>
</dbReference>
<organism evidence="1 2">
    <name type="scientific">Paenibacillus roseus</name>
    <dbReference type="NCBI Taxonomy" id="2798579"/>
    <lineage>
        <taxon>Bacteria</taxon>
        <taxon>Bacillati</taxon>
        <taxon>Bacillota</taxon>
        <taxon>Bacilli</taxon>
        <taxon>Bacillales</taxon>
        <taxon>Paenibacillaceae</taxon>
        <taxon>Paenibacillus</taxon>
    </lineage>
</organism>
<dbReference type="RefSeq" id="WP_199018781.1">
    <property type="nucleotide sequence ID" value="NZ_JAELUP010000022.1"/>
</dbReference>
<dbReference type="EMBL" id="JAELUP010000022">
    <property type="protein sequence ID" value="MBJ6361230.1"/>
    <property type="molecule type" value="Genomic_DNA"/>
</dbReference>
<comment type="caution">
    <text evidence="1">The sequence shown here is derived from an EMBL/GenBank/DDBJ whole genome shotgun (WGS) entry which is preliminary data.</text>
</comment>
<proteinExistence type="predicted"/>
<evidence type="ECO:0000313" key="1">
    <source>
        <dbReference type="EMBL" id="MBJ6361230.1"/>
    </source>
</evidence>
<reference evidence="1" key="1">
    <citation type="submission" date="2020-12" db="EMBL/GenBank/DDBJ databases">
        <authorList>
            <person name="Huq M.A."/>
        </authorList>
    </citation>
    <scope>NUCLEOTIDE SEQUENCE</scope>
    <source>
        <strain evidence="1">MAHUQ-46</strain>
    </source>
</reference>
<evidence type="ECO:0000313" key="2">
    <source>
        <dbReference type="Proteomes" id="UP000640274"/>
    </source>
</evidence>
<dbReference type="AlphaFoldDB" id="A0A934J1U4"/>
<name>A0A934J1U4_9BACL</name>
<gene>
    <name evidence="1" type="ORF">JFN88_07905</name>
</gene>
<protein>
    <submittedName>
        <fullName evidence="1">Uncharacterized protein</fullName>
    </submittedName>
</protein>
<sequence>MGQFIVREVRRVLETVRILKSYGGTTGKWVVSYAHPWTVISPSVSFGPISVDFGSFLGDEWEWENGFTIDY</sequence>
<accession>A0A934J1U4</accession>
<keyword evidence="2" id="KW-1185">Reference proteome</keyword>